<evidence type="ECO:0000313" key="2">
    <source>
        <dbReference type="EMBL" id="AJM87331.1"/>
    </source>
</evidence>
<accession>A0A0C5BCY4</accession>
<keyword evidence="1" id="KW-0472">Membrane</keyword>
<proteinExistence type="predicted"/>
<geneLocation type="plasmid" evidence="2">
    <name>pCM32</name>
</geneLocation>
<organism evidence="2">
    <name type="scientific">Saccharopolyspora endophytica</name>
    <dbReference type="NCBI Taxonomy" id="543886"/>
    <lineage>
        <taxon>Bacteria</taxon>
        <taxon>Bacillati</taxon>
        <taxon>Actinomycetota</taxon>
        <taxon>Actinomycetes</taxon>
        <taxon>Pseudonocardiales</taxon>
        <taxon>Pseudonocardiaceae</taxon>
        <taxon>Saccharopolyspora</taxon>
    </lineage>
</organism>
<gene>
    <name evidence="2" type="ORF">pCM32.2</name>
</gene>
<sequence>MWHREKRHRGCHKVMHVYHPRPSRNTCPNTVTSPFVPAIVVSQPNGTHEEGPEMAKNSMPVMPKAGGGVLAKLMWSLVVIALIVLVVKHPTDAAAIARGGFELIGGTVEGLVSFFRQVGQ</sequence>
<protein>
    <submittedName>
        <fullName evidence="2">Rep3</fullName>
    </submittedName>
</protein>
<keyword evidence="2" id="KW-0614">Plasmid</keyword>
<evidence type="ECO:0000256" key="1">
    <source>
        <dbReference type="SAM" id="Phobius"/>
    </source>
</evidence>
<keyword evidence="1" id="KW-0812">Transmembrane</keyword>
<dbReference type="AlphaFoldDB" id="A0A0C5BCY4"/>
<keyword evidence="1" id="KW-1133">Transmembrane helix</keyword>
<dbReference type="EMBL" id="KM260754">
    <property type="protein sequence ID" value="AJM87331.1"/>
    <property type="molecule type" value="Genomic_DNA"/>
</dbReference>
<feature type="transmembrane region" description="Helical" evidence="1">
    <location>
        <begin position="69"/>
        <end position="87"/>
    </location>
</feature>
<reference evidence="2" key="1">
    <citation type="journal article" date="2015" name="Appl. Microbiol. Biotechnol.">
        <title>Characterization of the chromosomal integration of Saccharopolyspora plasmid pCM32 and its application to improve production of spinosyn in Saccharopolyspora spinosa.</title>
        <authorList>
            <person name="Chen J."/>
            <person name="Xia H."/>
            <person name="Dang F."/>
            <person name="Xu Q."/>
            <person name="Li W."/>
            <person name="Qin Z."/>
        </authorList>
    </citation>
    <scope>NUCLEOTIDE SEQUENCE</scope>
    <source>
        <strain evidence="2">YIM 61095</strain>
        <plasmid evidence="2">pCM32</plasmid>
    </source>
</reference>
<name>A0A0C5BCY4_9PSEU</name>